<dbReference type="Gene3D" id="2.30.29.30">
    <property type="entry name" value="Pleckstrin-homology domain (PH domain)/Phosphotyrosine-binding domain (PTB)"/>
    <property type="match status" value="1"/>
</dbReference>
<dbReference type="GO" id="GO:0031106">
    <property type="term" value="P:septin ring organization"/>
    <property type="evidence" value="ECO:0007669"/>
    <property type="project" value="TreeGrafter"/>
</dbReference>
<dbReference type="CDD" id="cd01263">
    <property type="entry name" value="PH_anillin"/>
    <property type="match status" value="1"/>
</dbReference>
<organism evidence="3 4">
    <name type="scientific">Acanthosepion pharaonis</name>
    <name type="common">Pharaoh cuttlefish</name>
    <name type="synonym">Sepia pharaonis</name>
    <dbReference type="NCBI Taxonomy" id="158019"/>
    <lineage>
        <taxon>Eukaryota</taxon>
        <taxon>Metazoa</taxon>
        <taxon>Spiralia</taxon>
        <taxon>Lophotrochozoa</taxon>
        <taxon>Mollusca</taxon>
        <taxon>Cephalopoda</taxon>
        <taxon>Coleoidea</taxon>
        <taxon>Decapodiformes</taxon>
        <taxon>Sepiida</taxon>
        <taxon>Sepiina</taxon>
        <taxon>Sepiidae</taxon>
        <taxon>Acanthosepion</taxon>
    </lineage>
</organism>
<dbReference type="GO" id="GO:0000281">
    <property type="term" value="P:mitotic cytokinesis"/>
    <property type="evidence" value="ECO:0007669"/>
    <property type="project" value="TreeGrafter"/>
</dbReference>
<dbReference type="InterPro" id="IPR001849">
    <property type="entry name" value="PH_domain"/>
</dbReference>
<accession>A0A812B4Q9</accession>
<comment type="caution">
    <text evidence="3">The sequence shown here is derived from an EMBL/GenBank/DDBJ whole genome shotgun (WGS) entry which is preliminary data.</text>
</comment>
<dbReference type="InterPro" id="IPR012966">
    <property type="entry name" value="AHD"/>
</dbReference>
<dbReference type="SUPFAM" id="SSF50729">
    <property type="entry name" value="PH domain-like"/>
    <property type="match status" value="1"/>
</dbReference>
<dbReference type="Pfam" id="PF08174">
    <property type="entry name" value="Anillin"/>
    <property type="match status" value="1"/>
</dbReference>
<evidence type="ECO:0000259" key="2">
    <source>
        <dbReference type="PROSITE" id="PS50003"/>
    </source>
</evidence>
<dbReference type="InterPro" id="IPR051364">
    <property type="entry name" value="Cytokinesis/Rho-signaling"/>
</dbReference>
<dbReference type="PANTHER" id="PTHR21538">
    <property type="entry name" value="ANILLIN/RHOTEKIN RTKN"/>
    <property type="match status" value="1"/>
</dbReference>
<name>A0A812B4Q9_ACAPH</name>
<dbReference type="PANTHER" id="PTHR21538:SF23">
    <property type="entry name" value="ANILLIN"/>
    <property type="match status" value="1"/>
</dbReference>
<keyword evidence="4" id="KW-1185">Reference proteome</keyword>
<dbReference type="EMBL" id="CAHIKZ030000344">
    <property type="protein sequence ID" value="CAE1169468.1"/>
    <property type="molecule type" value="Genomic_DNA"/>
</dbReference>
<dbReference type="FunFam" id="2.30.29.30:FF:000111">
    <property type="entry name" value="anillin isoform X1"/>
    <property type="match status" value="1"/>
</dbReference>
<evidence type="ECO:0000256" key="1">
    <source>
        <dbReference type="ARBA" id="ARBA00023054"/>
    </source>
</evidence>
<dbReference type="OrthoDB" id="5915976at2759"/>
<gene>
    <name evidence="3" type="ORF">SPHA_10622</name>
</gene>
<dbReference type="GO" id="GO:0005826">
    <property type="term" value="C:actomyosin contractile ring"/>
    <property type="evidence" value="ECO:0007669"/>
    <property type="project" value="TreeGrafter"/>
</dbReference>
<dbReference type="SMART" id="SM00233">
    <property type="entry name" value="PH"/>
    <property type="match status" value="1"/>
</dbReference>
<dbReference type="AlphaFoldDB" id="A0A812B4Q9"/>
<dbReference type="PROSITE" id="PS50003">
    <property type="entry name" value="PH_DOMAIN"/>
    <property type="match status" value="1"/>
</dbReference>
<evidence type="ECO:0000313" key="3">
    <source>
        <dbReference type="EMBL" id="CAE1169468.1"/>
    </source>
</evidence>
<dbReference type="GO" id="GO:0000915">
    <property type="term" value="P:actomyosin contractile ring assembly"/>
    <property type="evidence" value="ECO:0007669"/>
    <property type="project" value="TreeGrafter"/>
</dbReference>
<dbReference type="InterPro" id="IPR037840">
    <property type="entry name" value="PH_Anillin"/>
</dbReference>
<reference evidence="3" key="1">
    <citation type="submission" date="2021-01" db="EMBL/GenBank/DDBJ databases">
        <authorList>
            <person name="Li R."/>
            <person name="Bekaert M."/>
        </authorList>
    </citation>
    <scope>NUCLEOTIDE SEQUENCE</scope>
    <source>
        <strain evidence="3">Farmed</strain>
    </source>
</reference>
<protein>
    <submittedName>
        <fullName evidence="3">ANLN</fullName>
    </submittedName>
</protein>
<proteinExistence type="predicted"/>
<sequence>MTTVHDMNVFYYVILIRNGPQVYATQLMSTHDPMVRGSLDFPNMIKLNNITSKFEVSLELYEMKICKEKSKDKKKKQKKCKGMPSTPVSIYPTGLSDIHTSSFSLTWSVVLTMKSIDKTSFTMERVPYESPLIGSIYLRMKCMMETNISERGFLTMFEDVSGLGAWHRRWCVLSGNKLKYWKYPDDENRKDPIGYIDLKRCITEKVGLISRDVCARPNTFEMCTVRPLRPGEEDTLTTRKHTTMATVRHMMSADTKEERILWCNKVNQALDNIRSWQPDALRPVKMNNQAM</sequence>
<keyword evidence="1" id="KW-0175">Coiled coil</keyword>
<feature type="domain" description="PH" evidence="2">
    <location>
        <begin position="147"/>
        <end position="271"/>
    </location>
</feature>
<dbReference type="Pfam" id="PF00169">
    <property type="entry name" value="PH"/>
    <property type="match status" value="1"/>
</dbReference>
<evidence type="ECO:0000313" key="4">
    <source>
        <dbReference type="Proteomes" id="UP000597762"/>
    </source>
</evidence>
<dbReference type="InterPro" id="IPR011993">
    <property type="entry name" value="PH-like_dom_sf"/>
</dbReference>
<dbReference type="Proteomes" id="UP000597762">
    <property type="component" value="Unassembled WGS sequence"/>
</dbReference>